<evidence type="ECO:0000256" key="2">
    <source>
        <dbReference type="ARBA" id="ARBA00010992"/>
    </source>
</evidence>
<keyword evidence="8 10" id="KW-0472">Membrane</keyword>
<dbReference type="InterPro" id="IPR005828">
    <property type="entry name" value="MFS_sugar_transport-like"/>
</dbReference>
<sequence length="494" mass="52643">MVDEPSRAAAQTPPEDEHTTGRALLISVVAAIGGFLFGFDTAVINGAVDAIREEFDLSSFALGFTVAIALLGSAVGAWFAGAAADRWGRVRVMVIAAGLFAAGAIGSGLATAAWDLALWRFVGGVGVGVASVIAPAYIAEIAPAHLRGRLGSLQQLAIVTGIFVALLSDAFLARLAGGADQELWFGLPAWRWMFLTMLVPALAYGVLALQIPESPRWLVARGDDDTARQVLRQVLGSARVDTKIREIQDSLNREHRPRMSDIRGRNLGLLPIVWVGILLSVFQQFVGINVIFYYSTTLWRSVGFTEESALTITVITSVTNVVVTLVAISLIDKIGRKPLLLIGSAGMAVTLGLMAICFTQATGSGDTLSLPDPWGTIALVAANLYVVFFGVSWGPVVWVLLGEMFSNQIRAAALAVAAAAQWLANFLISTTFPALASIGLSFAYGLYTAFAVLSFVFVMRYVHETKGRELEHMDNAVGRARRAPAPATRPPGRT</sequence>
<dbReference type="CDD" id="cd17359">
    <property type="entry name" value="MFS_XylE_like"/>
    <property type="match status" value="1"/>
</dbReference>
<dbReference type="PROSITE" id="PS00217">
    <property type="entry name" value="SUGAR_TRANSPORT_2"/>
    <property type="match status" value="1"/>
</dbReference>
<keyword evidence="7 10" id="KW-1133">Transmembrane helix</keyword>
<feature type="transmembrane region" description="Helical" evidence="10">
    <location>
        <begin position="374"/>
        <end position="401"/>
    </location>
</feature>
<dbReference type="PROSITE" id="PS50850">
    <property type="entry name" value="MFS"/>
    <property type="match status" value="1"/>
</dbReference>
<evidence type="ECO:0000256" key="9">
    <source>
        <dbReference type="RuleBase" id="RU003346"/>
    </source>
</evidence>
<feature type="transmembrane region" description="Helical" evidence="10">
    <location>
        <begin position="60"/>
        <end position="80"/>
    </location>
</feature>
<feature type="transmembrane region" description="Helical" evidence="10">
    <location>
        <begin position="192"/>
        <end position="211"/>
    </location>
</feature>
<evidence type="ECO:0000256" key="3">
    <source>
        <dbReference type="ARBA" id="ARBA00022448"/>
    </source>
</evidence>
<dbReference type="Proteomes" id="UP000199152">
    <property type="component" value="Unassembled WGS sequence"/>
</dbReference>
<dbReference type="Gene3D" id="1.20.1250.20">
    <property type="entry name" value="MFS general substrate transporter like domains"/>
    <property type="match status" value="2"/>
</dbReference>
<feature type="transmembrane region" description="Helical" evidence="10">
    <location>
        <begin position="23"/>
        <end position="48"/>
    </location>
</feature>
<dbReference type="GO" id="GO:0005886">
    <property type="term" value="C:plasma membrane"/>
    <property type="evidence" value="ECO:0007669"/>
    <property type="project" value="UniProtKB-SubCell"/>
</dbReference>
<evidence type="ECO:0000256" key="6">
    <source>
        <dbReference type="ARBA" id="ARBA00022692"/>
    </source>
</evidence>
<keyword evidence="6 10" id="KW-0812">Transmembrane</keyword>
<evidence type="ECO:0000256" key="8">
    <source>
        <dbReference type="ARBA" id="ARBA00023136"/>
    </source>
</evidence>
<dbReference type="InterPro" id="IPR050820">
    <property type="entry name" value="MFS_Sugar_Transporter"/>
</dbReference>
<proteinExistence type="inferred from homology"/>
<evidence type="ECO:0000256" key="4">
    <source>
        <dbReference type="ARBA" id="ARBA00022475"/>
    </source>
</evidence>
<feature type="transmembrane region" description="Helical" evidence="10">
    <location>
        <begin position="150"/>
        <end position="172"/>
    </location>
</feature>
<feature type="transmembrane region" description="Helical" evidence="10">
    <location>
        <begin position="442"/>
        <end position="462"/>
    </location>
</feature>
<dbReference type="InterPro" id="IPR047984">
    <property type="entry name" value="XylE-like"/>
</dbReference>
<feature type="transmembrane region" description="Helical" evidence="10">
    <location>
        <begin position="267"/>
        <end position="294"/>
    </location>
</feature>
<dbReference type="STRING" id="504800.SAMN04488085_102112"/>
<dbReference type="InterPro" id="IPR036259">
    <property type="entry name" value="MFS_trans_sf"/>
</dbReference>
<evidence type="ECO:0000259" key="11">
    <source>
        <dbReference type="PROSITE" id="PS50850"/>
    </source>
</evidence>
<comment type="similarity">
    <text evidence="2 9">Belongs to the major facilitator superfamily. Sugar transporter (TC 2.A.1.1) family.</text>
</comment>
<dbReference type="InterPro" id="IPR003663">
    <property type="entry name" value="Sugar/inositol_transpt"/>
</dbReference>
<evidence type="ECO:0000256" key="7">
    <source>
        <dbReference type="ARBA" id="ARBA00022989"/>
    </source>
</evidence>
<dbReference type="InterPro" id="IPR020846">
    <property type="entry name" value="MFS_dom"/>
</dbReference>
<name>A0A1I4A8K8_9ACTN</name>
<dbReference type="NCBIfam" id="TIGR00879">
    <property type="entry name" value="SP"/>
    <property type="match status" value="1"/>
</dbReference>
<feature type="transmembrane region" description="Helical" evidence="10">
    <location>
        <begin position="413"/>
        <end position="436"/>
    </location>
</feature>
<gene>
    <name evidence="12" type="ORF">SAMN04488085_102112</name>
</gene>
<feature type="transmembrane region" description="Helical" evidence="10">
    <location>
        <begin position="309"/>
        <end position="331"/>
    </location>
</feature>
<dbReference type="PRINTS" id="PR00171">
    <property type="entry name" value="SUGRTRNSPORT"/>
</dbReference>
<protein>
    <submittedName>
        <fullName evidence="12">MFS transporter, sugar porter (SP) family</fullName>
    </submittedName>
</protein>
<comment type="subcellular location">
    <subcellularLocation>
        <location evidence="1">Cell membrane</location>
        <topology evidence="1">Multi-pass membrane protein</topology>
    </subcellularLocation>
</comment>
<evidence type="ECO:0000313" key="12">
    <source>
        <dbReference type="EMBL" id="SFK52520.1"/>
    </source>
</evidence>
<feature type="transmembrane region" description="Helical" evidence="10">
    <location>
        <begin position="118"/>
        <end position="138"/>
    </location>
</feature>
<evidence type="ECO:0000256" key="1">
    <source>
        <dbReference type="ARBA" id="ARBA00004651"/>
    </source>
</evidence>
<organism evidence="12 13">
    <name type="scientific">Geodermatophilus ruber</name>
    <dbReference type="NCBI Taxonomy" id="504800"/>
    <lineage>
        <taxon>Bacteria</taxon>
        <taxon>Bacillati</taxon>
        <taxon>Actinomycetota</taxon>
        <taxon>Actinomycetes</taxon>
        <taxon>Geodermatophilales</taxon>
        <taxon>Geodermatophilaceae</taxon>
        <taxon>Geodermatophilus</taxon>
    </lineage>
</organism>
<keyword evidence="3 9" id="KW-0813">Transport</keyword>
<dbReference type="GO" id="GO:0022857">
    <property type="term" value="F:transmembrane transporter activity"/>
    <property type="evidence" value="ECO:0007669"/>
    <property type="project" value="InterPro"/>
</dbReference>
<feature type="transmembrane region" description="Helical" evidence="10">
    <location>
        <begin position="92"/>
        <end position="112"/>
    </location>
</feature>
<keyword evidence="5" id="KW-0762">Sugar transport</keyword>
<keyword evidence="4" id="KW-1003">Cell membrane</keyword>
<dbReference type="FunCoup" id="A0A1I4A8K8">
    <property type="interactions" value="176"/>
</dbReference>
<dbReference type="AlphaFoldDB" id="A0A1I4A8K8"/>
<dbReference type="InterPro" id="IPR005829">
    <property type="entry name" value="Sugar_transporter_CS"/>
</dbReference>
<accession>A0A1I4A8K8</accession>
<dbReference type="Pfam" id="PF00083">
    <property type="entry name" value="Sugar_tr"/>
    <property type="match status" value="1"/>
</dbReference>
<evidence type="ECO:0000313" key="13">
    <source>
        <dbReference type="Proteomes" id="UP000199152"/>
    </source>
</evidence>
<dbReference type="PANTHER" id="PTHR48023">
    <property type="entry name" value="D-XYLOSE-PROTON SYMPORTER-LIKE 2"/>
    <property type="match status" value="1"/>
</dbReference>
<dbReference type="PANTHER" id="PTHR48023:SF4">
    <property type="entry name" value="D-XYLOSE-PROTON SYMPORTER-LIKE 2"/>
    <property type="match status" value="1"/>
</dbReference>
<keyword evidence="13" id="KW-1185">Reference proteome</keyword>
<dbReference type="OrthoDB" id="4008739at2"/>
<dbReference type="EMBL" id="FOSW01000002">
    <property type="protein sequence ID" value="SFK52520.1"/>
    <property type="molecule type" value="Genomic_DNA"/>
</dbReference>
<evidence type="ECO:0000256" key="5">
    <source>
        <dbReference type="ARBA" id="ARBA00022597"/>
    </source>
</evidence>
<dbReference type="InParanoid" id="A0A1I4A8K8"/>
<evidence type="ECO:0000256" key="10">
    <source>
        <dbReference type="SAM" id="Phobius"/>
    </source>
</evidence>
<dbReference type="SUPFAM" id="SSF103473">
    <property type="entry name" value="MFS general substrate transporter"/>
    <property type="match status" value="1"/>
</dbReference>
<dbReference type="RefSeq" id="WP_091321255.1">
    <property type="nucleotide sequence ID" value="NZ_FOSW01000002.1"/>
</dbReference>
<feature type="domain" description="Major facilitator superfamily (MFS) profile" evidence="11">
    <location>
        <begin position="26"/>
        <end position="466"/>
    </location>
</feature>
<feature type="transmembrane region" description="Helical" evidence="10">
    <location>
        <begin position="338"/>
        <end position="362"/>
    </location>
</feature>
<dbReference type="FunFam" id="1.20.1250.20:FF:000122">
    <property type="entry name" value="D-xylose transporter XylE"/>
    <property type="match status" value="1"/>
</dbReference>
<reference evidence="12 13" key="1">
    <citation type="submission" date="2016-10" db="EMBL/GenBank/DDBJ databases">
        <authorList>
            <person name="de Groot N.N."/>
        </authorList>
    </citation>
    <scope>NUCLEOTIDE SEQUENCE [LARGE SCALE GENOMIC DNA]</scope>
    <source>
        <strain evidence="12 13">DSM 45317</strain>
    </source>
</reference>